<feature type="chain" id="PRO_5010698309" evidence="1">
    <location>
        <begin position="23"/>
        <end position="198"/>
    </location>
</feature>
<dbReference type="EMBL" id="LC007082">
    <property type="protein sequence ID" value="BAX08597.1"/>
    <property type="molecule type" value="mRNA"/>
</dbReference>
<dbReference type="Pfam" id="PF01419">
    <property type="entry name" value="Jacalin"/>
    <property type="match status" value="1"/>
</dbReference>
<dbReference type="PANTHER" id="PTHR47293:SF15">
    <property type="entry name" value="JACALIN-RELATED LECTIN 19"/>
    <property type="match status" value="1"/>
</dbReference>
<dbReference type="SUPFAM" id="SSF51101">
    <property type="entry name" value="Mannose-binding lectins"/>
    <property type="match status" value="1"/>
</dbReference>
<sequence>MSLLNTVIPVAVIIFAVHGAASFHIPGISSQNDSGIVAQNNGSFYYPNQFAHQTGSCNTFQRSMMFGDPTGGAFFDDSCPLYVLSPRITRIEISVGGVVDQLIVTYSDGTRVSHGQPGSRRYTVDLGSNEYITSVFGRSGDLVDQIAFTSNIRTYGPFGSNGGSPYSVDFGGCALLYLFGRAGRSMDAIGFGYGPLSL</sequence>
<name>A0A1V1G4L9_9FLOR</name>
<protein>
    <submittedName>
        <fullName evidence="3">Lectin MPL-1</fullName>
    </submittedName>
</protein>
<dbReference type="PROSITE" id="PS51752">
    <property type="entry name" value="JACALIN_LECTIN"/>
    <property type="match status" value="1"/>
</dbReference>
<dbReference type="InterPro" id="IPR036404">
    <property type="entry name" value="Jacalin-like_lectin_dom_sf"/>
</dbReference>
<dbReference type="SMART" id="SM00915">
    <property type="entry name" value="Jacalin"/>
    <property type="match status" value="1"/>
</dbReference>
<dbReference type="Gene3D" id="2.100.10.30">
    <property type="entry name" value="Jacalin-like lectin domain"/>
    <property type="match status" value="1"/>
</dbReference>
<dbReference type="AlphaFoldDB" id="A0A1V1G4L9"/>
<dbReference type="InterPro" id="IPR001229">
    <property type="entry name" value="Jacalin-like_lectin_dom"/>
</dbReference>
<evidence type="ECO:0000256" key="1">
    <source>
        <dbReference type="SAM" id="SignalP"/>
    </source>
</evidence>
<feature type="signal peptide" evidence="1">
    <location>
        <begin position="1"/>
        <end position="22"/>
    </location>
</feature>
<organism evidence="3">
    <name type="scientific">Meristotheca papulosa</name>
    <dbReference type="NCBI Taxonomy" id="88428"/>
    <lineage>
        <taxon>Eukaryota</taxon>
        <taxon>Rhodophyta</taxon>
        <taxon>Florideophyceae</taxon>
        <taxon>Rhodymeniophycidae</taxon>
        <taxon>Gigartinales</taxon>
        <taxon>Solieriaceae</taxon>
        <taxon>Meristotheca</taxon>
    </lineage>
</organism>
<keyword evidence="1" id="KW-0732">Signal</keyword>
<dbReference type="PANTHER" id="PTHR47293">
    <property type="entry name" value="JACALIN-RELATED LECTIN 3"/>
    <property type="match status" value="1"/>
</dbReference>
<accession>A0A1V1G4L9</accession>
<reference evidence="3" key="1">
    <citation type="submission" date="2014-10" db="EMBL/GenBank/DDBJ databases">
        <title>The HIV envelope glycoprotein gp120-binding lectin from the edible marine alga Meristotheca papulosa is a new type of high mannose N-glycan-specific algal lectin.</title>
        <authorList>
            <person name="Hori K."/>
            <person name="Hirayama M."/>
            <person name="Teramoto C."/>
            <person name="Sakakitani M."/>
            <person name="Chinen S."/>
        </authorList>
    </citation>
    <scope>NUCLEOTIDE SEQUENCE</scope>
</reference>
<gene>
    <name evidence="3" type="primary">MPL-1</name>
</gene>
<evidence type="ECO:0000259" key="2">
    <source>
        <dbReference type="PROSITE" id="PS51752"/>
    </source>
</evidence>
<feature type="domain" description="Jacalin-type lectin" evidence="2">
    <location>
        <begin position="60"/>
        <end position="195"/>
    </location>
</feature>
<evidence type="ECO:0000313" key="3">
    <source>
        <dbReference type="EMBL" id="BAX08597.1"/>
    </source>
</evidence>
<proteinExistence type="evidence at transcript level"/>